<dbReference type="PANTHER" id="PTHR43133">
    <property type="entry name" value="RNA POLYMERASE ECF-TYPE SIGMA FACTO"/>
    <property type="match status" value="1"/>
</dbReference>
<name>A0ABY3AUW0_PAEPP</name>
<dbReference type="PANTHER" id="PTHR43133:SF8">
    <property type="entry name" value="RNA POLYMERASE SIGMA FACTOR HI_1459-RELATED"/>
    <property type="match status" value="1"/>
</dbReference>
<dbReference type="Gene3D" id="1.10.1740.10">
    <property type="match status" value="1"/>
</dbReference>
<organism evidence="8 9">
    <name type="scientific">Paenibacillus popilliae</name>
    <name type="common">Bacillus popilliae</name>
    <dbReference type="NCBI Taxonomy" id="78057"/>
    <lineage>
        <taxon>Bacteria</taxon>
        <taxon>Bacillati</taxon>
        <taxon>Bacillota</taxon>
        <taxon>Bacilli</taxon>
        <taxon>Bacillales</taxon>
        <taxon>Paenibacillaceae</taxon>
        <taxon>Paenibacillus</taxon>
    </lineage>
</organism>
<comment type="caution">
    <text evidence="8">The sequence shown here is derived from an EMBL/GenBank/DDBJ whole genome shotgun (WGS) entry which is preliminary data.</text>
</comment>
<gene>
    <name evidence="8" type="ORF">C7Y44_02360</name>
</gene>
<dbReference type="NCBIfam" id="TIGR02937">
    <property type="entry name" value="sigma70-ECF"/>
    <property type="match status" value="1"/>
</dbReference>
<accession>A0ABY3AUW0</accession>
<evidence type="ECO:0000259" key="6">
    <source>
        <dbReference type="Pfam" id="PF04542"/>
    </source>
</evidence>
<evidence type="ECO:0000256" key="2">
    <source>
        <dbReference type="ARBA" id="ARBA00023015"/>
    </source>
</evidence>
<dbReference type="InterPro" id="IPR014284">
    <property type="entry name" value="RNA_pol_sigma-70_dom"/>
</dbReference>
<dbReference type="SUPFAM" id="SSF88946">
    <property type="entry name" value="Sigma2 domain of RNA polymerase sigma factors"/>
    <property type="match status" value="1"/>
</dbReference>
<dbReference type="Pfam" id="PF04542">
    <property type="entry name" value="Sigma70_r2"/>
    <property type="match status" value="1"/>
</dbReference>
<reference evidence="8 9" key="1">
    <citation type="submission" date="2018-03" db="EMBL/GenBank/DDBJ databases">
        <title>Aerobic endospore-forming bacteria genome sequencing and assembly.</title>
        <authorList>
            <person name="Cavalcante D.A."/>
            <person name="Driks A."/>
            <person name="Putonti C."/>
            <person name="De-Souza M.T."/>
        </authorList>
    </citation>
    <scope>NUCLEOTIDE SEQUENCE [LARGE SCALE GENOMIC DNA]</scope>
    <source>
        <strain evidence="8 9">SDF0028</strain>
    </source>
</reference>
<evidence type="ECO:0000313" key="8">
    <source>
        <dbReference type="EMBL" id="TQR46526.1"/>
    </source>
</evidence>
<dbReference type="InterPro" id="IPR036388">
    <property type="entry name" value="WH-like_DNA-bd_sf"/>
</dbReference>
<evidence type="ECO:0000259" key="7">
    <source>
        <dbReference type="Pfam" id="PF08281"/>
    </source>
</evidence>
<dbReference type="InterPro" id="IPR039425">
    <property type="entry name" value="RNA_pol_sigma-70-like"/>
</dbReference>
<dbReference type="InterPro" id="IPR013249">
    <property type="entry name" value="RNA_pol_sigma70_r4_t2"/>
</dbReference>
<feature type="domain" description="RNA polymerase sigma-70 region 2" evidence="6">
    <location>
        <begin position="27"/>
        <end position="95"/>
    </location>
</feature>
<evidence type="ECO:0000256" key="3">
    <source>
        <dbReference type="ARBA" id="ARBA00023082"/>
    </source>
</evidence>
<dbReference type="Gene3D" id="1.10.10.10">
    <property type="entry name" value="Winged helix-like DNA-binding domain superfamily/Winged helix DNA-binding domain"/>
    <property type="match status" value="1"/>
</dbReference>
<keyword evidence="3" id="KW-0731">Sigma factor</keyword>
<keyword evidence="9" id="KW-1185">Reference proteome</keyword>
<sequence length="194" mass="23231">MAVREMLLLLFSVIEEEKDKDFLIDLFYQYYPLMRKKAYEVTNDYNVVDDLIQDVFLKLIPKTPLLQTMENCKRTSYIIYSIRNMGVDYIRAKERQKILVSTAQTDDMINQLPDSQLSVEEVIFRREDRQEIFSRLSKLTDRDKTLLYYKYNMDMKDSEISQKLSIPVNNVRQYLTRARRRALNLLKKEVRGSD</sequence>
<dbReference type="RefSeq" id="WP_142542631.1">
    <property type="nucleotide sequence ID" value="NZ_SADY01000001.1"/>
</dbReference>
<keyword evidence="5" id="KW-0804">Transcription</keyword>
<protein>
    <submittedName>
        <fullName evidence="8">Sigma-70 family RNA polymerase sigma factor</fullName>
    </submittedName>
</protein>
<keyword evidence="2" id="KW-0805">Transcription regulation</keyword>
<evidence type="ECO:0000313" key="9">
    <source>
        <dbReference type="Proteomes" id="UP000316208"/>
    </source>
</evidence>
<comment type="similarity">
    <text evidence="1">Belongs to the sigma-70 factor family. ECF subfamily.</text>
</comment>
<evidence type="ECO:0000256" key="4">
    <source>
        <dbReference type="ARBA" id="ARBA00023125"/>
    </source>
</evidence>
<keyword evidence="4" id="KW-0238">DNA-binding</keyword>
<dbReference type="SUPFAM" id="SSF88659">
    <property type="entry name" value="Sigma3 and sigma4 domains of RNA polymerase sigma factors"/>
    <property type="match status" value="1"/>
</dbReference>
<evidence type="ECO:0000256" key="1">
    <source>
        <dbReference type="ARBA" id="ARBA00010641"/>
    </source>
</evidence>
<dbReference type="InterPro" id="IPR007627">
    <property type="entry name" value="RNA_pol_sigma70_r2"/>
</dbReference>
<feature type="domain" description="RNA polymerase sigma factor 70 region 4 type 2" evidence="7">
    <location>
        <begin position="130"/>
        <end position="181"/>
    </location>
</feature>
<dbReference type="Proteomes" id="UP000316208">
    <property type="component" value="Unassembled WGS sequence"/>
</dbReference>
<dbReference type="EMBL" id="SADY01000001">
    <property type="protein sequence ID" value="TQR46526.1"/>
    <property type="molecule type" value="Genomic_DNA"/>
</dbReference>
<dbReference type="Pfam" id="PF08281">
    <property type="entry name" value="Sigma70_r4_2"/>
    <property type="match status" value="1"/>
</dbReference>
<proteinExistence type="inferred from homology"/>
<evidence type="ECO:0000256" key="5">
    <source>
        <dbReference type="ARBA" id="ARBA00023163"/>
    </source>
</evidence>
<dbReference type="InterPro" id="IPR013324">
    <property type="entry name" value="RNA_pol_sigma_r3/r4-like"/>
</dbReference>
<dbReference type="InterPro" id="IPR013325">
    <property type="entry name" value="RNA_pol_sigma_r2"/>
</dbReference>